<dbReference type="AlphaFoldDB" id="A0A1I5JV54"/>
<keyword evidence="2" id="KW-1185">Reference proteome</keyword>
<gene>
    <name evidence="1" type="ORF">SAMN04489713_109189</name>
</gene>
<dbReference type="Proteomes" id="UP000183413">
    <property type="component" value="Unassembled WGS sequence"/>
</dbReference>
<dbReference type="OrthoDB" id="3471763at2"/>
<dbReference type="EMBL" id="FOVH01000009">
    <property type="protein sequence ID" value="SFO76281.1"/>
    <property type="molecule type" value="Genomic_DNA"/>
</dbReference>
<dbReference type="STRING" id="1993.SAMN04489713_109189"/>
<dbReference type="GeneID" id="99648570"/>
<organism evidence="1 2">
    <name type="scientific">Actinomadura madurae</name>
    <dbReference type="NCBI Taxonomy" id="1993"/>
    <lineage>
        <taxon>Bacteria</taxon>
        <taxon>Bacillati</taxon>
        <taxon>Actinomycetota</taxon>
        <taxon>Actinomycetes</taxon>
        <taxon>Streptosporangiales</taxon>
        <taxon>Thermomonosporaceae</taxon>
        <taxon>Actinomadura</taxon>
    </lineage>
</organism>
<evidence type="ECO:0000313" key="2">
    <source>
        <dbReference type="Proteomes" id="UP000183413"/>
    </source>
</evidence>
<evidence type="ECO:0000313" key="1">
    <source>
        <dbReference type="EMBL" id="SFO76281.1"/>
    </source>
</evidence>
<reference evidence="1 2" key="1">
    <citation type="submission" date="2016-10" db="EMBL/GenBank/DDBJ databases">
        <authorList>
            <person name="de Groot N.N."/>
        </authorList>
    </citation>
    <scope>NUCLEOTIDE SEQUENCE [LARGE SCALE GENOMIC DNA]</scope>
    <source>
        <strain evidence="1 2">DSM 43067</strain>
    </source>
</reference>
<protein>
    <submittedName>
        <fullName evidence="1">Uncharacterized protein</fullName>
    </submittedName>
</protein>
<dbReference type="InParanoid" id="A0A1I5JV54"/>
<proteinExistence type="predicted"/>
<name>A0A1I5JV54_9ACTN</name>
<accession>A0A1I5JV54</accession>
<dbReference type="RefSeq" id="WP_075022388.1">
    <property type="nucleotide sequence ID" value="NZ_CP083237.1"/>
</dbReference>
<sequence length="175" mass="19521">MLSMINKFKNNAEARESKDEALIGEMVFTMAHLGCPVIGIKSGGDLQYVRFKPVGDPVLYSFTIVLDRKTGDSALQQAVLGSKATLTFVAEVKNHIADPDDLVAMFRTDMANMLRSPWFGDIKLDHQLNSVTATKKQLIDIDDYADADGADRDRLRQLLQGTMQELREKVGPYKK</sequence>
<dbReference type="eggNOG" id="ENOG50346WZ">
    <property type="taxonomic scope" value="Bacteria"/>
</dbReference>